<gene>
    <name evidence="2" type="ORF">SAMN04487948_11631</name>
</gene>
<evidence type="ECO:0000313" key="3">
    <source>
        <dbReference type="Proteomes" id="UP000199126"/>
    </source>
</evidence>
<feature type="transmembrane region" description="Helical" evidence="1">
    <location>
        <begin position="12"/>
        <end position="34"/>
    </location>
</feature>
<proteinExistence type="predicted"/>
<reference evidence="3" key="1">
    <citation type="submission" date="2016-10" db="EMBL/GenBank/DDBJ databases">
        <authorList>
            <person name="Varghese N."/>
            <person name="Submissions S."/>
        </authorList>
    </citation>
    <scope>NUCLEOTIDE SEQUENCE [LARGE SCALE GENOMIC DNA]</scope>
    <source>
        <strain evidence="3">CGMCC 1.10121</strain>
    </source>
</reference>
<protein>
    <submittedName>
        <fullName evidence="2">Uncharacterized protein</fullName>
    </submittedName>
</protein>
<feature type="transmembrane region" description="Helical" evidence="1">
    <location>
        <begin position="54"/>
        <end position="76"/>
    </location>
</feature>
<sequence>MRNLDSVTDDLFVVVAVAVFGALCFVVLGVGAVATAAELTSNWDHYFLMERTVAFATPVATGLLGGALLVGLGAVARA</sequence>
<dbReference type="Proteomes" id="UP000199126">
    <property type="component" value="Unassembled WGS sequence"/>
</dbReference>
<keyword evidence="1" id="KW-0812">Transmembrane</keyword>
<dbReference type="RefSeq" id="WP_089827113.1">
    <property type="nucleotide sequence ID" value="NZ_FODV01000016.1"/>
</dbReference>
<dbReference type="EMBL" id="FODV01000016">
    <property type="protein sequence ID" value="SEP13837.1"/>
    <property type="molecule type" value="Genomic_DNA"/>
</dbReference>
<name>A0A1H8VF58_9EURY</name>
<evidence type="ECO:0000313" key="2">
    <source>
        <dbReference type="EMBL" id="SEP13837.1"/>
    </source>
</evidence>
<accession>A0A1H8VF58</accession>
<organism evidence="2 3">
    <name type="scientific">Halogranum amylolyticum</name>
    <dbReference type="NCBI Taxonomy" id="660520"/>
    <lineage>
        <taxon>Archaea</taxon>
        <taxon>Methanobacteriati</taxon>
        <taxon>Methanobacteriota</taxon>
        <taxon>Stenosarchaea group</taxon>
        <taxon>Halobacteria</taxon>
        <taxon>Halobacteriales</taxon>
        <taxon>Haloferacaceae</taxon>
    </lineage>
</organism>
<dbReference type="AlphaFoldDB" id="A0A1H8VF58"/>
<keyword evidence="1" id="KW-1133">Transmembrane helix</keyword>
<evidence type="ECO:0000256" key="1">
    <source>
        <dbReference type="SAM" id="Phobius"/>
    </source>
</evidence>
<keyword evidence="3" id="KW-1185">Reference proteome</keyword>
<keyword evidence="1" id="KW-0472">Membrane</keyword>